<reference evidence="1 2" key="1">
    <citation type="journal article" date="2016" name="Front. Microbiol.">
        <title>Single-Cell (Meta-)Genomics of a Dimorphic Candidatus Thiomargarita nelsonii Reveals Genomic Plasticity.</title>
        <authorList>
            <person name="Flood B.E."/>
            <person name="Fliss P."/>
            <person name="Jones D.S."/>
            <person name="Dick G.J."/>
            <person name="Jain S."/>
            <person name="Kaster A.K."/>
            <person name="Winkel M."/>
            <person name="Mussmann M."/>
            <person name="Bailey J."/>
        </authorList>
    </citation>
    <scope>NUCLEOTIDE SEQUENCE [LARGE SCALE GENOMIC DNA]</scope>
    <source>
        <strain evidence="1">Hydrate Ridge</strain>
    </source>
</reference>
<proteinExistence type="predicted"/>
<comment type="caution">
    <text evidence="1">The sequence shown here is derived from an EMBL/GenBank/DDBJ whole genome shotgun (WGS) entry which is preliminary data.</text>
</comment>
<keyword evidence="2" id="KW-1185">Reference proteome</keyword>
<gene>
    <name evidence="1" type="ORF">PN36_12080</name>
</gene>
<dbReference type="AlphaFoldDB" id="A0A4E0QU47"/>
<dbReference type="InterPro" id="IPR028978">
    <property type="entry name" value="Chorismate_lyase_/UTRA_dom_sf"/>
</dbReference>
<dbReference type="Gene3D" id="3.40.1410.10">
    <property type="entry name" value="Chorismate lyase-like"/>
    <property type="match status" value="1"/>
</dbReference>
<protein>
    <submittedName>
        <fullName evidence="1">4-hydroxybenzoate synthetase</fullName>
    </submittedName>
</protein>
<sequence length="184" mass="21531">MRNDLQQSLNRSHIDPSALSTFQRILLTTDGSVTDMLESYFSEQIQLIKLSETLKSIAQDIPVMHLKKGTEVIDREILLRGRISRKNYIYAESIVVIERLDEDFRNELLKTKTPIGKLWLEHRIESFKEIVDSGKEPAPEKLAHYFRIEPNINLLFRTYCVFTNRQATMMITEKFPESFFLSAF</sequence>
<name>A0A4E0QU47_9GAMM</name>
<dbReference type="Proteomes" id="UP000030428">
    <property type="component" value="Unassembled WGS sequence"/>
</dbReference>
<dbReference type="InterPro" id="IPR002800">
    <property type="entry name" value="Rv2949c-like"/>
</dbReference>
<accession>A0A4E0QU47</accession>
<evidence type="ECO:0000313" key="2">
    <source>
        <dbReference type="Proteomes" id="UP000030428"/>
    </source>
</evidence>
<dbReference type="Pfam" id="PF01947">
    <property type="entry name" value="Rv2949c-like"/>
    <property type="match status" value="1"/>
</dbReference>
<organism evidence="1 2">
    <name type="scientific">Candidatus Thiomargarita nelsonii</name>
    <dbReference type="NCBI Taxonomy" id="1003181"/>
    <lineage>
        <taxon>Bacteria</taxon>
        <taxon>Pseudomonadati</taxon>
        <taxon>Pseudomonadota</taxon>
        <taxon>Gammaproteobacteria</taxon>
        <taxon>Thiotrichales</taxon>
        <taxon>Thiotrichaceae</taxon>
        <taxon>Thiomargarita</taxon>
    </lineage>
</organism>
<dbReference type="SUPFAM" id="SSF64288">
    <property type="entry name" value="Chorismate lyase-like"/>
    <property type="match status" value="1"/>
</dbReference>
<evidence type="ECO:0000313" key="1">
    <source>
        <dbReference type="EMBL" id="TGO03140.1"/>
    </source>
</evidence>
<dbReference type="EMBL" id="JSZA02000037">
    <property type="protein sequence ID" value="TGO03140.1"/>
    <property type="molecule type" value="Genomic_DNA"/>
</dbReference>